<feature type="region of interest" description="Disordered" evidence="1">
    <location>
        <begin position="495"/>
        <end position="534"/>
    </location>
</feature>
<organism evidence="2">
    <name type="scientific">Castor canadensis</name>
    <name type="common">American beaver</name>
    <dbReference type="NCBI Taxonomy" id="51338"/>
    <lineage>
        <taxon>Eukaryota</taxon>
        <taxon>Metazoa</taxon>
        <taxon>Chordata</taxon>
        <taxon>Craniata</taxon>
        <taxon>Vertebrata</taxon>
        <taxon>Euteleostomi</taxon>
        <taxon>Mammalia</taxon>
        <taxon>Eutheria</taxon>
        <taxon>Euarchontoglires</taxon>
        <taxon>Glires</taxon>
        <taxon>Rodentia</taxon>
        <taxon>Castorimorpha</taxon>
        <taxon>Castoridae</taxon>
        <taxon>Castor</taxon>
    </lineage>
</organism>
<name>A0A8C0WJ43_CASCN</name>
<dbReference type="GO" id="GO:0005634">
    <property type="term" value="C:nucleus"/>
    <property type="evidence" value="ECO:0007669"/>
    <property type="project" value="TreeGrafter"/>
</dbReference>
<evidence type="ECO:0000313" key="2">
    <source>
        <dbReference type="Ensembl" id="ENSCCNP00000010334.1"/>
    </source>
</evidence>
<protein>
    <recommendedName>
        <fullName evidence="3">Kinetochore scaffold 1</fullName>
    </recommendedName>
</protein>
<dbReference type="InterPro" id="IPR037388">
    <property type="entry name" value="Blinkin"/>
</dbReference>
<evidence type="ECO:0000256" key="1">
    <source>
        <dbReference type="SAM" id="MobiDB-lite"/>
    </source>
</evidence>
<dbReference type="GO" id="GO:0034501">
    <property type="term" value="P:protein localization to kinetochore"/>
    <property type="evidence" value="ECO:0007669"/>
    <property type="project" value="InterPro"/>
</dbReference>
<reference evidence="2" key="1">
    <citation type="submission" date="2023-09" db="UniProtKB">
        <authorList>
            <consortium name="Ensembl"/>
        </authorList>
    </citation>
    <scope>IDENTIFICATION</scope>
</reference>
<accession>A0A8C0WJ43</accession>
<sequence length="1540" mass="171947">MNTLLRAPIQTQTQMQQREFSIVKHNYERKHANDQTVIFSDENQMDLTASHTVMISKGLVDCTKSEKSTKIDTTSFLANLKRHAENSRMKEELKFSMDQNTSSEEKINSNDFIKRLKAGKYSACPTGPDKENSEIPIYSKQSNSASSIHQMHLSLNVDENSSNMTRIFREQDDEMNFTQCHTANIQTLVPTSSEADFVEFKGDNTVYGDDCMDLTANQTMQVLPSVDNLSEAENQTQNIMMDVTTVRETKAPGKKTIFKHKLNAAFQDPFLSPQHKIHITRSHIMGPETQTVSETSNQDARTSAMTSESICSGPAIQGYKTVFYSSCNDAMELTKCLSSMREERNSMEPDGNYSKICPNPDASPLLIEKTIYSGEDSMDITKSHTVAIDNHIFKQDQAKVPITAAPISKNERMLQNHITLSKDGETNVNDSLVPVVSKDRIQQNLTNSLSISLTNRKTELLASEDMDLTKSHTSNLSQAPLASYNLASENITKSFSWNRSPSDNSQLTKSVQGQSSNLPEPLKGNIEDPTPDSSHDKVIICSEEEQTMDLTKSHTVVIGFGSSEVQEFSKSNLGHRMSQLTTVSRQMAIKIENCNKSLLEETGALTFNDNMDVLEDKSVQKSGLLKERQNVKIYERKSVDGLKINKTIVFSEGGENDMDITKSYTVEINHRPLLENCDSHLVPVAGTSKTILYGCGQDEMEITTSHTTALDCKTVLSDDITTRPVEKTVMFVDNYDELEMTKSHTVFIDCQAEEKTVLPDRPNFEISKRKSLQKSKMTSLAEESIFFSENGESNHLAAKDSQLTVLEECSNVQKAGFLNEPVSGKSQRRKSLRLKNDKTIVFSDNDKNDMDVTQSCMVEVNNRSTLEDKEDFNLEPLAGTSKTVLYECGQDDMETTRSHPTALECETVSPDEITTRPVDNTVVFVDNHNDLEVTKSHTVFIDCQATEKVLQEYPKFGIARGKTLSTYFPKNDNCVQEITKKAAQSIENKIVFHPEQKHNTTAPIPTTNTWSRGQGKMEITEFHGADTDEAIGKIVNQAYTSEDVKIESCHLSRTDRKNEGFTNHHIVAIGGSSDNCSSLPNVISSFDNLENNVTSIHYDKNNENASDCPVQNDHAYTDALASEYYLKSERPPLSAPCPLLEKEETIQTGSKGQLDSLVHSQNLGETTKLNSKYVSFKLPKDQVEAFTYVASQPHLSTQQQQTIDNKDEAILSKAGNSSVSTCEKESKMLGNEKHFAIACKKELKENTETTKCNAAVDFHSNSDLTTQVIQTHANVREASESMIASNAPRFSSVKPNLNNLSEKTEEILDFRTVHMLPPSEQLLELGNKTCNNRRIVQATEIHNVVSNDAADSRDEENKKFLNGAETTSAPLKTAVKDKMRRCSLGIFLPRLPNRRNCSVTGVDDLEQISVNTADISHLENQPISSKDTGTGAVAAKLNLSPSQYINEENLPVYSGEINSSDSISIEIEEKALVDTYQKEILLSESKMEDTYNIQKRSRVQQEDAVPHEKKMRKDEIKLADTTQDQEVSSVLSQEMNVLEF</sequence>
<dbReference type="InterPro" id="IPR043651">
    <property type="entry name" value="KNL1_MELT_rpt"/>
</dbReference>
<evidence type="ECO:0008006" key="3">
    <source>
        <dbReference type="Google" id="ProtNLM"/>
    </source>
</evidence>
<dbReference type="PANTHER" id="PTHR16520">
    <property type="entry name" value="KINETOCHORE SCAFFOLD 1"/>
    <property type="match status" value="1"/>
</dbReference>
<dbReference type="PANTHER" id="PTHR16520:SF3">
    <property type="entry name" value="KINETOCHORE SCAFFOLD 1"/>
    <property type="match status" value="1"/>
</dbReference>
<feature type="compositionally biased region" description="Polar residues" evidence="1">
    <location>
        <begin position="495"/>
        <end position="518"/>
    </location>
</feature>
<dbReference type="GO" id="GO:0051301">
    <property type="term" value="P:cell division"/>
    <property type="evidence" value="ECO:0007669"/>
    <property type="project" value="InterPro"/>
</dbReference>
<dbReference type="Pfam" id="PF19221">
    <property type="entry name" value="MELT"/>
    <property type="match status" value="13"/>
</dbReference>
<dbReference type="GO" id="GO:0008608">
    <property type="term" value="P:attachment of spindle microtubules to kinetochore"/>
    <property type="evidence" value="ECO:0007669"/>
    <property type="project" value="InterPro"/>
</dbReference>
<proteinExistence type="predicted"/>
<dbReference type="Ensembl" id="ENSCCNT00000013596.1">
    <property type="protein sequence ID" value="ENSCCNP00000010334.1"/>
    <property type="gene ID" value="ENSCCNG00000010826.1"/>
</dbReference>